<protein>
    <recommendedName>
        <fullName evidence="4">NIPSNAP domain-containing protein</fullName>
    </recommendedName>
</protein>
<dbReference type="AlphaFoldDB" id="A0A844XXS2"/>
<dbReference type="OrthoDB" id="1443062at2"/>
<sequence length="146" mass="16010">MKKLLLAAAAIGLALPAAPAMAQEGPERMEGVTWARVVLTKFKQGKRGRGTEIIRDYFAKADGMTGKKSGIHGIHLNTGEWDLMYVFPMEGGPNDMTWATSPDDIAWMEQLSKLAGGRDKAQKLLEEFDSLIARETSYIGHAHADH</sequence>
<keyword evidence="3" id="KW-1185">Reference proteome</keyword>
<reference evidence="2 3" key="1">
    <citation type="submission" date="2019-12" db="EMBL/GenBank/DDBJ databases">
        <title>Genomic-based taxomic classification of the family Erythrobacteraceae.</title>
        <authorList>
            <person name="Xu L."/>
        </authorList>
    </citation>
    <scope>NUCLEOTIDE SEQUENCE [LARGE SCALE GENOMIC DNA]</scope>
    <source>
        <strain evidence="2 3">DSM 16225</strain>
    </source>
</reference>
<dbReference type="EMBL" id="WTYF01000004">
    <property type="protein sequence ID" value="MXO50805.1"/>
    <property type="molecule type" value="Genomic_DNA"/>
</dbReference>
<evidence type="ECO:0000313" key="2">
    <source>
        <dbReference type="EMBL" id="MXO50805.1"/>
    </source>
</evidence>
<evidence type="ECO:0000313" key="3">
    <source>
        <dbReference type="Proteomes" id="UP000444185"/>
    </source>
</evidence>
<proteinExistence type="predicted"/>
<feature type="signal peptide" evidence="1">
    <location>
        <begin position="1"/>
        <end position="22"/>
    </location>
</feature>
<gene>
    <name evidence="2" type="ORF">GRI42_05735</name>
</gene>
<comment type="caution">
    <text evidence="2">The sequence shown here is derived from an EMBL/GenBank/DDBJ whole genome shotgun (WGS) entry which is preliminary data.</text>
</comment>
<evidence type="ECO:0000256" key="1">
    <source>
        <dbReference type="SAM" id="SignalP"/>
    </source>
</evidence>
<evidence type="ECO:0008006" key="4">
    <source>
        <dbReference type="Google" id="ProtNLM"/>
    </source>
</evidence>
<dbReference type="RefSeq" id="WP_160607371.1">
    <property type="nucleotide sequence ID" value="NZ_WTYF01000004.1"/>
</dbReference>
<keyword evidence="1" id="KW-0732">Signal</keyword>
<feature type="chain" id="PRO_5032353055" description="NIPSNAP domain-containing protein" evidence="1">
    <location>
        <begin position="23"/>
        <end position="146"/>
    </location>
</feature>
<name>A0A844XXS2_9SPHN</name>
<accession>A0A844XXS2</accession>
<dbReference type="Proteomes" id="UP000444185">
    <property type="component" value="Unassembled WGS sequence"/>
</dbReference>
<organism evidence="2 3">
    <name type="scientific">Qipengyuania gaetbuli</name>
    <dbReference type="NCBI Taxonomy" id="266952"/>
    <lineage>
        <taxon>Bacteria</taxon>
        <taxon>Pseudomonadati</taxon>
        <taxon>Pseudomonadota</taxon>
        <taxon>Alphaproteobacteria</taxon>
        <taxon>Sphingomonadales</taxon>
        <taxon>Erythrobacteraceae</taxon>
        <taxon>Qipengyuania</taxon>
    </lineage>
</organism>